<accession>A0A3D6BQN3</accession>
<evidence type="ECO:0000313" key="1">
    <source>
        <dbReference type="EMBL" id="HCY80947.1"/>
    </source>
</evidence>
<dbReference type="Gene3D" id="3.30.1380.10">
    <property type="match status" value="1"/>
</dbReference>
<dbReference type="AlphaFoldDB" id="A0A3D6BQN3"/>
<gene>
    <name evidence="1" type="ORF">DHV22_04730</name>
</gene>
<dbReference type="EMBL" id="DPRK01000080">
    <property type="protein sequence ID" value="HCY80947.1"/>
    <property type="molecule type" value="Genomic_DNA"/>
</dbReference>
<organism evidence="1 2">
    <name type="scientific">Xanthomarina gelatinilytica</name>
    <dbReference type="NCBI Taxonomy" id="1137281"/>
    <lineage>
        <taxon>Bacteria</taxon>
        <taxon>Pseudomonadati</taxon>
        <taxon>Bacteroidota</taxon>
        <taxon>Flavobacteriia</taxon>
        <taxon>Flavobacteriales</taxon>
        <taxon>Flavobacteriaceae</taxon>
        <taxon>Xanthomarina</taxon>
    </lineage>
</organism>
<reference evidence="1 2" key="1">
    <citation type="journal article" date="2018" name="Nat. Biotechnol.">
        <title>A standardized bacterial taxonomy based on genome phylogeny substantially revises the tree of life.</title>
        <authorList>
            <person name="Parks D.H."/>
            <person name="Chuvochina M."/>
            <person name="Waite D.W."/>
            <person name="Rinke C."/>
            <person name="Skarshewski A."/>
            <person name="Chaumeil P.A."/>
            <person name="Hugenholtz P."/>
        </authorList>
    </citation>
    <scope>NUCLEOTIDE SEQUENCE [LARGE SCALE GENOMIC DNA]</scope>
    <source>
        <strain evidence="1">UBA10227</strain>
    </source>
</reference>
<proteinExistence type="predicted"/>
<protein>
    <recommendedName>
        <fullName evidence="3">Peptidase M15A C-terminal domain-containing protein</fullName>
    </recommendedName>
</protein>
<name>A0A3D6BQN3_9FLAO</name>
<dbReference type="InterPro" id="IPR009045">
    <property type="entry name" value="Zn_M74/Hedgehog-like"/>
</dbReference>
<dbReference type="Proteomes" id="UP000263268">
    <property type="component" value="Unassembled WGS sequence"/>
</dbReference>
<dbReference type="SUPFAM" id="SSF55166">
    <property type="entry name" value="Hedgehog/DD-peptidase"/>
    <property type="match status" value="1"/>
</dbReference>
<comment type="caution">
    <text evidence="1">The sequence shown here is derived from an EMBL/GenBank/DDBJ whole genome shotgun (WGS) entry which is preliminary data.</text>
</comment>
<evidence type="ECO:0008006" key="3">
    <source>
        <dbReference type="Google" id="ProtNLM"/>
    </source>
</evidence>
<sequence length="137" mass="16012">MKVSKNFSLKKIVCEKTWEKYGEKALWFIDPRIISSAQTLRDILRVPLTINSWAYGGNRQESGLRIPEHKNYNPKSQHTFGRAVDIITGAYTAEALRKHILENQFLYPHIKAMESKVNWLHIDCRNTNQEEILLFNP</sequence>
<evidence type="ECO:0000313" key="2">
    <source>
        <dbReference type="Proteomes" id="UP000263268"/>
    </source>
</evidence>